<dbReference type="AlphaFoldDB" id="A0A165FYW0"/>
<dbReference type="EMBL" id="KV407460">
    <property type="protein sequence ID" value="KZF21546.1"/>
    <property type="molecule type" value="Genomic_DNA"/>
</dbReference>
<dbReference type="RefSeq" id="XP_018187101.1">
    <property type="nucleotide sequence ID" value="XM_018335224.1"/>
</dbReference>
<sequence>MALCSNFVDNVQHDGIEPIQDDVIANADIVQDMTTSDPTRHRYLSPTEISIGAGYSIKFENDIKNLYKDGTICDQSTLPEAVISNINQYRGGRATSMIGTTVSNNYGLHMGPDHAFQFYKRIQHPSSDDEDGATNTTTTLDKRYGYRCTNKAIGADKTCGNKVKSGNPINSAHNCPGKGYECTFPQGPEGNDYGICCYSISTAQSCGFEGGYCFLDKVKNTCGNDCIN</sequence>
<evidence type="ECO:0000313" key="2">
    <source>
        <dbReference type="Proteomes" id="UP000076632"/>
    </source>
</evidence>
<accession>A0A165FYW0</accession>
<dbReference type="OrthoDB" id="10420893at2759"/>
<organism evidence="1 2">
    <name type="scientific">Xylona heveae (strain CBS 132557 / TC161)</name>
    <dbReference type="NCBI Taxonomy" id="1328760"/>
    <lineage>
        <taxon>Eukaryota</taxon>
        <taxon>Fungi</taxon>
        <taxon>Dikarya</taxon>
        <taxon>Ascomycota</taxon>
        <taxon>Pezizomycotina</taxon>
        <taxon>Xylonomycetes</taxon>
        <taxon>Xylonales</taxon>
        <taxon>Xylonaceae</taxon>
        <taxon>Xylona</taxon>
    </lineage>
</organism>
<keyword evidence="2" id="KW-1185">Reference proteome</keyword>
<dbReference type="Proteomes" id="UP000076632">
    <property type="component" value="Unassembled WGS sequence"/>
</dbReference>
<dbReference type="GeneID" id="28900361"/>
<name>A0A165FYW0_XYLHT</name>
<proteinExistence type="predicted"/>
<gene>
    <name evidence="1" type="ORF">L228DRAFT_269016</name>
</gene>
<protein>
    <submittedName>
        <fullName evidence="1">Uncharacterized protein</fullName>
    </submittedName>
</protein>
<reference evidence="1 2" key="1">
    <citation type="journal article" date="2016" name="Fungal Biol.">
        <title>The genome of Xylona heveae provides a window into fungal endophytism.</title>
        <authorList>
            <person name="Gazis R."/>
            <person name="Kuo A."/>
            <person name="Riley R."/>
            <person name="LaButti K."/>
            <person name="Lipzen A."/>
            <person name="Lin J."/>
            <person name="Amirebrahimi M."/>
            <person name="Hesse C.N."/>
            <person name="Spatafora J.W."/>
            <person name="Henrissat B."/>
            <person name="Hainaut M."/>
            <person name="Grigoriev I.V."/>
            <person name="Hibbett D.S."/>
        </authorList>
    </citation>
    <scope>NUCLEOTIDE SEQUENCE [LARGE SCALE GENOMIC DNA]</scope>
    <source>
        <strain evidence="1 2">TC161</strain>
    </source>
</reference>
<dbReference type="InParanoid" id="A0A165FYW0"/>
<evidence type="ECO:0000313" key="1">
    <source>
        <dbReference type="EMBL" id="KZF21546.1"/>
    </source>
</evidence>